<dbReference type="AlphaFoldDB" id="A0A7K0C3L7"/>
<dbReference type="OrthoDB" id="7062584at2"/>
<keyword evidence="3" id="KW-1185">Reference proteome</keyword>
<dbReference type="InterPro" id="IPR012349">
    <property type="entry name" value="Split_barrel_FMN-bd"/>
</dbReference>
<proteinExistence type="predicted"/>
<dbReference type="Gene3D" id="2.30.110.10">
    <property type="entry name" value="Electron Transport, Fmn-binding Protein, Chain A"/>
    <property type="match status" value="1"/>
</dbReference>
<feature type="region of interest" description="Disordered" evidence="1">
    <location>
        <begin position="94"/>
        <end position="119"/>
    </location>
</feature>
<dbReference type="SUPFAM" id="SSF50475">
    <property type="entry name" value="FMN-binding split barrel"/>
    <property type="match status" value="1"/>
</dbReference>
<name>A0A7K0C3L7_9ACTN</name>
<organism evidence="2 3">
    <name type="scientific">Actinomadura macrotermitis</name>
    <dbReference type="NCBI Taxonomy" id="2585200"/>
    <lineage>
        <taxon>Bacteria</taxon>
        <taxon>Bacillati</taxon>
        <taxon>Actinomycetota</taxon>
        <taxon>Actinomycetes</taxon>
        <taxon>Streptosporangiales</taxon>
        <taxon>Thermomonosporaceae</taxon>
        <taxon>Actinomadura</taxon>
    </lineage>
</organism>
<dbReference type="InterPro" id="IPR024747">
    <property type="entry name" value="Pyridox_Oxase-rel"/>
</dbReference>
<comment type="caution">
    <text evidence="2">The sequence shown here is derived from an EMBL/GenBank/DDBJ whole genome shotgun (WGS) entry which is preliminary data.</text>
</comment>
<accession>A0A7K0C3L7</accession>
<dbReference type="EMBL" id="WEGH01000004">
    <property type="protein sequence ID" value="MQY08039.1"/>
    <property type="molecule type" value="Genomic_DNA"/>
</dbReference>
<reference evidence="2 3" key="1">
    <citation type="submission" date="2019-10" db="EMBL/GenBank/DDBJ databases">
        <title>Actinomadura rubteroloni sp. nov. and Actinomadura macrotermitis sp. nov., isolated from the gut of fungus growing-termite Macrotermes natalensis.</title>
        <authorList>
            <person name="Benndorf R."/>
            <person name="Martin K."/>
            <person name="Kuefner M."/>
            <person name="De Beer W."/>
            <person name="Kaster A.-K."/>
            <person name="Vollmers J."/>
            <person name="Poulsen M."/>
            <person name="Beemelmanns C."/>
        </authorList>
    </citation>
    <scope>NUCLEOTIDE SEQUENCE [LARGE SCALE GENOMIC DNA]</scope>
    <source>
        <strain evidence="2 3">RB68</strain>
    </source>
</reference>
<gene>
    <name evidence="2" type="ORF">ACRB68_61410</name>
</gene>
<dbReference type="Proteomes" id="UP000487268">
    <property type="component" value="Unassembled WGS sequence"/>
</dbReference>
<protein>
    <recommendedName>
        <fullName evidence="4">Pyridoxamine 5'-phosphate oxidase family protein</fullName>
    </recommendedName>
</protein>
<dbReference type="Pfam" id="PF12900">
    <property type="entry name" value="Pyridox_ox_2"/>
    <property type="match status" value="1"/>
</dbReference>
<dbReference type="RefSeq" id="WP_153538641.1">
    <property type="nucleotide sequence ID" value="NZ_WEGH01000004.1"/>
</dbReference>
<evidence type="ECO:0008006" key="4">
    <source>
        <dbReference type="Google" id="ProtNLM"/>
    </source>
</evidence>
<evidence type="ECO:0000256" key="1">
    <source>
        <dbReference type="SAM" id="MobiDB-lite"/>
    </source>
</evidence>
<evidence type="ECO:0000313" key="2">
    <source>
        <dbReference type="EMBL" id="MQY08039.1"/>
    </source>
</evidence>
<sequence length="137" mass="14758">MAPVLEELDHAECLRLIAPGGVGRVGFDDGQGPAVLPVNYVVDGDSVVFRTAVEGRLDSGVTTGVQDADVRIAFEVDRFDEDSRQGWSVMLRGGAHHMSPEEAADAPTVDPWPGGERDAHIRLTPRTVTGRRVRQDG</sequence>
<evidence type="ECO:0000313" key="3">
    <source>
        <dbReference type="Proteomes" id="UP000487268"/>
    </source>
</evidence>